<feature type="domain" description="HTH gntR-type" evidence="4">
    <location>
        <begin position="11"/>
        <end position="79"/>
    </location>
</feature>
<dbReference type="PROSITE" id="PS50949">
    <property type="entry name" value="HTH_GNTR"/>
    <property type="match status" value="1"/>
</dbReference>
<dbReference type="EMBL" id="JBBAXC010000005">
    <property type="protein sequence ID" value="MEI5907018.1"/>
    <property type="molecule type" value="Genomic_DNA"/>
</dbReference>
<accession>A0ABU8HCU6</accession>
<dbReference type="InterPro" id="IPR036390">
    <property type="entry name" value="WH_DNA-bd_sf"/>
</dbReference>
<evidence type="ECO:0000256" key="3">
    <source>
        <dbReference type="ARBA" id="ARBA00023163"/>
    </source>
</evidence>
<evidence type="ECO:0000256" key="1">
    <source>
        <dbReference type="ARBA" id="ARBA00023015"/>
    </source>
</evidence>
<name>A0ABU8HCU6_9BACI</name>
<sequence>MHLSISLNSGVPIYMQIVEQVEKQILTGQLKEGELLPSIRNLAHNLKISVITTKRAYDELEKKGLVNSVAGKGTFVSMSNQKSIRDIKYRKLEIQLQEVISESKALGLSREELTDLFMNLYGEGDK</sequence>
<dbReference type="Gene3D" id="1.10.10.10">
    <property type="entry name" value="Winged helix-like DNA-binding domain superfamily/Winged helix DNA-binding domain"/>
    <property type="match status" value="1"/>
</dbReference>
<gene>
    <name evidence="5" type="ORF">WAK64_08105</name>
</gene>
<evidence type="ECO:0000313" key="6">
    <source>
        <dbReference type="Proteomes" id="UP001312865"/>
    </source>
</evidence>
<dbReference type="RefSeq" id="WP_336586456.1">
    <property type="nucleotide sequence ID" value="NZ_JBBAXC010000005.1"/>
</dbReference>
<dbReference type="Proteomes" id="UP001312865">
    <property type="component" value="Unassembled WGS sequence"/>
</dbReference>
<dbReference type="Pfam" id="PF00392">
    <property type="entry name" value="GntR"/>
    <property type="match status" value="1"/>
</dbReference>
<keyword evidence="3" id="KW-0804">Transcription</keyword>
<dbReference type="InterPro" id="IPR036388">
    <property type="entry name" value="WH-like_DNA-bd_sf"/>
</dbReference>
<evidence type="ECO:0000313" key="5">
    <source>
        <dbReference type="EMBL" id="MEI5907018.1"/>
    </source>
</evidence>
<keyword evidence="1" id="KW-0805">Transcription regulation</keyword>
<proteinExistence type="predicted"/>
<dbReference type="InterPro" id="IPR000524">
    <property type="entry name" value="Tscrpt_reg_HTH_GntR"/>
</dbReference>
<dbReference type="SMART" id="SM00345">
    <property type="entry name" value="HTH_GNTR"/>
    <property type="match status" value="1"/>
</dbReference>
<evidence type="ECO:0000256" key="2">
    <source>
        <dbReference type="ARBA" id="ARBA00023125"/>
    </source>
</evidence>
<dbReference type="SUPFAM" id="SSF46785">
    <property type="entry name" value="Winged helix' DNA-binding domain"/>
    <property type="match status" value="1"/>
</dbReference>
<dbReference type="PANTHER" id="PTHR38445:SF7">
    <property type="entry name" value="GNTR-FAMILY TRANSCRIPTIONAL REGULATOR"/>
    <property type="match status" value="1"/>
</dbReference>
<evidence type="ECO:0000259" key="4">
    <source>
        <dbReference type="PROSITE" id="PS50949"/>
    </source>
</evidence>
<dbReference type="CDD" id="cd07377">
    <property type="entry name" value="WHTH_GntR"/>
    <property type="match status" value="1"/>
</dbReference>
<comment type="caution">
    <text evidence="5">The sequence shown here is derived from an EMBL/GenBank/DDBJ whole genome shotgun (WGS) entry which is preliminary data.</text>
</comment>
<protein>
    <submittedName>
        <fullName evidence="5">GntR family transcriptional regulator</fullName>
    </submittedName>
</protein>
<keyword evidence="2" id="KW-0238">DNA-binding</keyword>
<reference evidence="5 6" key="1">
    <citation type="journal article" date="2018" name="J. Microbiol.">
        <title>Bacillus spongiae sp. nov., isolated from sponge of Jeju Island.</title>
        <authorList>
            <person name="Lee G.E."/>
            <person name="Im W.T."/>
            <person name="Park J.S."/>
        </authorList>
    </citation>
    <scope>NUCLEOTIDE SEQUENCE [LARGE SCALE GENOMIC DNA]</scope>
    <source>
        <strain evidence="5 6">135PIL107-10</strain>
    </source>
</reference>
<organism evidence="5 6">
    <name type="scientific">Bacillus spongiae</name>
    <dbReference type="NCBI Taxonomy" id="2683610"/>
    <lineage>
        <taxon>Bacteria</taxon>
        <taxon>Bacillati</taxon>
        <taxon>Bacillota</taxon>
        <taxon>Bacilli</taxon>
        <taxon>Bacillales</taxon>
        <taxon>Bacillaceae</taxon>
        <taxon>Bacillus</taxon>
    </lineage>
</organism>
<keyword evidence="6" id="KW-1185">Reference proteome</keyword>
<dbReference type="PANTHER" id="PTHR38445">
    <property type="entry name" value="HTH-TYPE TRANSCRIPTIONAL REPRESSOR YTRA"/>
    <property type="match status" value="1"/>
</dbReference>